<reference evidence="2 3" key="1">
    <citation type="submission" date="2014-04" db="EMBL/GenBank/DDBJ databases">
        <authorList>
            <consortium name="International Citrus Genome Consortium"/>
            <person name="Gmitter F."/>
            <person name="Chen C."/>
            <person name="Farmerie W."/>
            <person name="Harkins T."/>
            <person name="Desany B."/>
            <person name="Mohiuddin M."/>
            <person name="Kodira C."/>
            <person name="Borodovsky M."/>
            <person name="Lomsadze A."/>
            <person name="Burns P."/>
            <person name="Jenkins J."/>
            <person name="Prochnik S."/>
            <person name="Shu S."/>
            <person name="Chapman J."/>
            <person name="Pitluck S."/>
            <person name="Schmutz J."/>
            <person name="Rokhsar D."/>
        </authorList>
    </citation>
    <scope>NUCLEOTIDE SEQUENCE</scope>
</reference>
<gene>
    <name evidence="2" type="ORF">CISIN_1g0390722mg</name>
</gene>
<keyword evidence="3" id="KW-1185">Reference proteome</keyword>
<name>A0A067DHP3_CITSI</name>
<proteinExistence type="predicted"/>
<feature type="region of interest" description="Disordered" evidence="1">
    <location>
        <begin position="1"/>
        <end position="22"/>
    </location>
</feature>
<dbReference type="EMBL" id="KK787891">
    <property type="protein sequence ID" value="KDO38527.1"/>
    <property type="molecule type" value="Genomic_DNA"/>
</dbReference>
<feature type="non-terminal residue" evidence="2">
    <location>
        <position position="1"/>
    </location>
</feature>
<protein>
    <submittedName>
        <fullName evidence="2">Uncharacterized protein</fullName>
    </submittedName>
</protein>
<dbReference type="Proteomes" id="UP000027120">
    <property type="component" value="Unassembled WGS sequence"/>
</dbReference>
<evidence type="ECO:0000256" key="1">
    <source>
        <dbReference type="SAM" id="MobiDB-lite"/>
    </source>
</evidence>
<evidence type="ECO:0000313" key="2">
    <source>
        <dbReference type="EMBL" id="KDO38527.1"/>
    </source>
</evidence>
<sequence length="22" mass="2431">VKGKKQAREDDARVHPKPADGK</sequence>
<accession>A0A067DHP3</accession>
<evidence type="ECO:0000313" key="3">
    <source>
        <dbReference type="Proteomes" id="UP000027120"/>
    </source>
</evidence>
<dbReference type="AlphaFoldDB" id="A0A067DHP3"/>
<organism evidence="2 3">
    <name type="scientific">Citrus sinensis</name>
    <name type="common">Sweet orange</name>
    <name type="synonym">Citrus aurantium var. sinensis</name>
    <dbReference type="NCBI Taxonomy" id="2711"/>
    <lineage>
        <taxon>Eukaryota</taxon>
        <taxon>Viridiplantae</taxon>
        <taxon>Streptophyta</taxon>
        <taxon>Embryophyta</taxon>
        <taxon>Tracheophyta</taxon>
        <taxon>Spermatophyta</taxon>
        <taxon>Magnoliopsida</taxon>
        <taxon>eudicotyledons</taxon>
        <taxon>Gunneridae</taxon>
        <taxon>Pentapetalae</taxon>
        <taxon>rosids</taxon>
        <taxon>malvids</taxon>
        <taxon>Sapindales</taxon>
        <taxon>Rutaceae</taxon>
        <taxon>Aurantioideae</taxon>
        <taxon>Citrus</taxon>
    </lineage>
</organism>